<evidence type="ECO:0000256" key="1">
    <source>
        <dbReference type="ARBA" id="ARBA00022857"/>
    </source>
</evidence>
<dbReference type="KEGG" id="acij:JS278_02889"/>
<dbReference type="RefSeq" id="WP_220149990.1">
    <property type="nucleotide sequence ID" value="NZ_CP025198.1"/>
</dbReference>
<evidence type="ECO:0000313" key="3">
    <source>
        <dbReference type="EMBL" id="AXE40023.1"/>
    </source>
</evidence>
<dbReference type="GO" id="GO:0102523">
    <property type="term" value="F:2-chloroacrylate reductase activity"/>
    <property type="evidence" value="ECO:0007669"/>
    <property type="project" value="UniProtKB-EC"/>
</dbReference>
<keyword evidence="4" id="KW-1185">Reference proteome</keyword>
<dbReference type="PANTHER" id="PTHR44154">
    <property type="entry name" value="QUINONE OXIDOREDUCTASE"/>
    <property type="match status" value="1"/>
</dbReference>
<feature type="domain" description="Enoyl reductase (ER)" evidence="2">
    <location>
        <begin position="14"/>
        <end position="327"/>
    </location>
</feature>
<protein>
    <submittedName>
        <fullName evidence="3">2-haloacrylate reductase</fullName>
        <ecNumber evidence="3">1.3.1.103</ecNumber>
    </submittedName>
</protein>
<dbReference type="SUPFAM" id="SSF50129">
    <property type="entry name" value="GroES-like"/>
    <property type="match status" value="1"/>
</dbReference>
<dbReference type="AlphaFoldDB" id="A0A344UXM5"/>
<dbReference type="InterPro" id="IPR036291">
    <property type="entry name" value="NAD(P)-bd_dom_sf"/>
</dbReference>
<dbReference type="InterPro" id="IPR011032">
    <property type="entry name" value="GroES-like_sf"/>
</dbReference>
<sequence length="329" mass="34052">MTDMMQAIRIAGPGGPETLAVTAVPKPDVKPGWVRIRVKAFGVNESEVTSRRGESSPDFTFPRILGIEGAGIIDAVAPGSAFTPGQKVVTMMGGMGRSFDGSYADYTVVPEGQVIPFESDLGWDVVGALPEMFQTAYGSLTTGLGLRSGQTLLIRGGSSAVGLSAATLARVIGATVISTTRNPDHEGLLREHGADHVLIDDGNLAGKVHDLAADGVDAALELVGLNVLPDTMGAVRRGGTACFTGALGGTWVLESFSPFEVIPSGVRLTTYAGEATDLPTDAFAHQLAGISTGRIKPVIAKVYHGLIQASQAHADLEGGHTPGKRVVVL</sequence>
<dbReference type="InterPro" id="IPR051603">
    <property type="entry name" value="Zinc-ADH_QOR/CCCR"/>
</dbReference>
<dbReference type="SUPFAM" id="SSF51735">
    <property type="entry name" value="NAD(P)-binding Rossmann-fold domains"/>
    <property type="match status" value="1"/>
</dbReference>
<keyword evidence="3" id="KW-0560">Oxidoreductase</keyword>
<proteinExistence type="predicted"/>
<dbReference type="EMBL" id="CP025198">
    <property type="protein sequence ID" value="AXE40023.1"/>
    <property type="molecule type" value="Genomic_DNA"/>
</dbReference>
<reference evidence="3 4" key="1">
    <citation type="submission" date="2017-12" db="EMBL/GenBank/DDBJ databases">
        <title>The whole genome sequence of the Acidipropionibacterium virtanenii sp. nov. type strain JS278.</title>
        <authorList>
            <person name="Laine P."/>
            <person name="Deptula P."/>
            <person name="Varmanen P."/>
            <person name="Auvinen P."/>
        </authorList>
    </citation>
    <scope>NUCLEOTIDE SEQUENCE [LARGE SCALE GENOMIC DNA]</scope>
    <source>
        <strain evidence="3 4">JS278</strain>
    </source>
</reference>
<keyword evidence="1" id="KW-0521">NADP</keyword>
<dbReference type="Pfam" id="PF00107">
    <property type="entry name" value="ADH_zinc_N"/>
    <property type="match status" value="1"/>
</dbReference>
<dbReference type="SMART" id="SM00829">
    <property type="entry name" value="PKS_ER"/>
    <property type="match status" value="1"/>
</dbReference>
<organism evidence="3 4">
    <name type="scientific">Acidipropionibacterium virtanenii</name>
    <dbReference type="NCBI Taxonomy" id="2057246"/>
    <lineage>
        <taxon>Bacteria</taxon>
        <taxon>Bacillati</taxon>
        <taxon>Actinomycetota</taxon>
        <taxon>Actinomycetes</taxon>
        <taxon>Propionibacteriales</taxon>
        <taxon>Propionibacteriaceae</taxon>
        <taxon>Acidipropionibacterium</taxon>
    </lineage>
</organism>
<dbReference type="InterPro" id="IPR013154">
    <property type="entry name" value="ADH-like_N"/>
</dbReference>
<evidence type="ECO:0000313" key="4">
    <source>
        <dbReference type="Proteomes" id="UP000251995"/>
    </source>
</evidence>
<dbReference type="PANTHER" id="PTHR44154:SF1">
    <property type="entry name" value="QUINONE OXIDOREDUCTASE"/>
    <property type="match status" value="1"/>
</dbReference>
<accession>A0A344UXM5</accession>
<dbReference type="Gene3D" id="3.90.180.10">
    <property type="entry name" value="Medium-chain alcohol dehydrogenases, catalytic domain"/>
    <property type="match status" value="1"/>
</dbReference>
<dbReference type="Gene3D" id="3.40.50.720">
    <property type="entry name" value="NAD(P)-binding Rossmann-like Domain"/>
    <property type="match status" value="1"/>
</dbReference>
<dbReference type="InterPro" id="IPR013149">
    <property type="entry name" value="ADH-like_C"/>
</dbReference>
<gene>
    <name evidence="3" type="ORF">JS278_02889</name>
</gene>
<dbReference type="Proteomes" id="UP000251995">
    <property type="component" value="Chromosome"/>
</dbReference>
<name>A0A344UXM5_9ACTN</name>
<dbReference type="InterPro" id="IPR020843">
    <property type="entry name" value="ER"/>
</dbReference>
<dbReference type="Pfam" id="PF08240">
    <property type="entry name" value="ADH_N"/>
    <property type="match status" value="1"/>
</dbReference>
<evidence type="ECO:0000259" key="2">
    <source>
        <dbReference type="SMART" id="SM00829"/>
    </source>
</evidence>
<dbReference type="EC" id="1.3.1.103" evidence="3"/>